<keyword evidence="6" id="KW-1185">Reference proteome</keyword>
<dbReference type="InterPro" id="IPR036498">
    <property type="entry name" value="Nfu/NifU_N_sf"/>
</dbReference>
<evidence type="ECO:0000259" key="4">
    <source>
        <dbReference type="SMART" id="SM00932"/>
    </source>
</evidence>
<dbReference type="GO" id="GO:0005739">
    <property type="term" value="C:mitochondrion"/>
    <property type="evidence" value="ECO:0007669"/>
    <property type="project" value="TreeGrafter"/>
</dbReference>
<reference evidence="5 6" key="1">
    <citation type="submission" date="2023-01" db="EMBL/GenBank/DDBJ databases">
        <authorList>
            <person name="Kreplak J."/>
        </authorList>
    </citation>
    <scope>NUCLEOTIDE SEQUENCE [LARGE SCALE GENOMIC DNA]</scope>
</reference>
<feature type="region of interest" description="Disordered" evidence="3">
    <location>
        <begin position="51"/>
        <end position="72"/>
    </location>
</feature>
<dbReference type="AlphaFoldDB" id="A0AAV0ZSU6"/>
<dbReference type="InterPro" id="IPR014824">
    <property type="entry name" value="Nfu/NifU_N"/>
</dbReference>
<comment type="function">
    <text evidence="1">Molecular scaffold for [Fe-S] cluster assembly of mitochondrial iron-sulfur proteins.</text>
</comment>
<protein>
    <recommendedName>
        <fullName evidence="4">Scaffold protein Nfu/NifU N-terminal domain-containing protein</fullName>
    </recommendedName>
</protein>
<comment type="similarity">
    <text evidence="2">Belongs to the NifU family.</text>
</comment>
<accession>A0AAV0ZSU6</accession>
<dbReference type="Proteomes" id="UP001157006">
    <property type="component" value="Chromosome 3"/>
</dbReference>
<dbReference type="FunFam" id="3.30.1370.70:FF:000001">
    <property type="entry name" value="NifU-like protein 4, mitochondrial"/>
    <property type="match status" value="1"/>
</dbReference>
<proteinExistence type="inferred from homology"/>
<evidence type="ECO:0000313" key="5">
    <source>
        <dbReference type="EMBL" id="CAI8601565.1"/>
    </source>
</evidence>
<dbReference type="SMART" id="SM00932">
    <property type="entry name" value="Nfu_N"/>
    <property type="match status" value="1"/>
</dbReference>
<feature type="domain" description="Scaffold protein Nfu/NifU N-terminal" evidence="4">
    <location>
        <begin position="73"/>
        <end position="159"/>
    </location>
</feature>
<sequence>MARGSVFRFGRRLRSKLSNSLKPETNSNNNNNLITTLPRYLPATPLSFQHHNRHNNAFSSSSTTGGQKRSMFIQTQSTSNPESLMFHPSKPVMDIGSADFPNARSAMNSPLAKSLFAIQEITRVFFGSDFVTVIKSEDASWEFLKPEIFAAIMNFYSSGEPLFLDSHMCETTVSKMMIYFIFYLCSSNSFDIDIRG</sequence>
<evidence type="ECO:0000256" key="2">
    <source>
        <dbReference type="ARBA" id="ARBA00006420"/>
    </source>
</evidence>
<dbReference type="SUPFAM" id="SSF110836">
    <property type="entry name" value="Hypothetical protein SAV1430"/>
    <property type="match status" value="1"/>
</dbReference>
<feature type="compositionally biased region" description="Polar residues" evidence="3">
    <location>
        <begin position="55"/>
        <end position="72"/>
    </location>
</feature>
<dbReference type="PANTHER" id="PTHR11178:SF1">
    <property type="entry name" value="NFU1 IRON-SULFUR CLUSTER SCAFFOLD HOMOLOG, MITOCHONDRIAL"/>
    <property type="match status" value="1"/>
</dbReference>
<evidence type="ECO:0000256" key="3">
    <source>
        <dbReference type="SAM" id="MobiDB-lite"/>
    </source>
</evidence>
<dbReference type="EMBL" id="OX451738">
    <property type="protein sequence ID" value="CAI8601565.1"/>
    <property type="molecule type" value="Genomic_DNA"/>
</dbReference>
<dbReference type="Pfam" id="PF08712">
    <property type="entry name" value="Nfu_N"/>
    <property type="match status" value="1"/>
</dbReference>
<evidence type="ECO:0000256" key="1">
    <source>
        <dbReference type="ARBA" id="ARBA00002175"/>
    </source>
</evidence>
<dbReference type="Gene3D" id="3.30.1370.70">
    <property type="entry name" value="Scaffold protein Nfu/NifU, N-terminal domain"/>
    <property type="match status" value="1"/>
</dbReference>
<organism evidence="5 6">
    <name type="scientific">Vicia faba</name>
    <name type="common">Broad bean</name>
    <name type="synonym">Faba vulgaris</name>
    <dbReference type="NCBI Taxonomy" id="3906"/>
    <lineage>
        <taxon>Eukaryota</taxon>
        <taxon>Viridiplantae</taxon>
        <taxon>Streptophyta</taxon>
        <taxon>Embryophyta</taxon>
        <taxon>Tracheophyta</taxon>
        <taxon>Spermatophyta</taxon>
        <taxon>Magnoliopsida</taxon>
        <taxon>eudicotyledons</taxon>
        <taxon>Gunneridae</taxon>
        <taxon>Pentapetalae</taxon>
        <taxon>rosids</taxon>
        <taxon>fabids</taxon>
        <taxon>Fabales</taxon>
        <taxon>Fabaceae</taxon>
        <taxon>Papilionoideae</taxon>
        <taxon>50 kb inversion clade</taxon>
        <taxon>NPAAA clade</taxon>
        <taxon>Hologalegina</taxon>
        <taxon>IRL clade</taxon>
        <taxon>Fabeae</taxon>
        <taxon>Vicia</taxon>
    </lineage>
</organism>
<dbReference type="PANTHER" id="PTHR11178">
    <property type="entry name" value="IRON-SULFUR CLUSTER SCAFFOLD PROTEIN NFU-RELATED"/>
    <property type="match status" value="1"/>
</dbReference>
<name>A0AAV0ZSU6_VICFA</name>
<evidence type="ECO:0000313" key="6">
    <source>
        <dbReference type="Proteomes" id="UP001157006"/>
    </source>
</evidence>
<gene>
    <name evidence="5" type="ORF">VFH_III000840</name>
</gene>